<reference evidence="4 5" key="1">
    <citation type="journal article" date="2018" name="Plant J.">
        <title>Genome sequences of Chlorella sorokiniana UTEX 1602 and Micractinium conductrix SAG 241.80: implications to maltose excretion by a green alga.</title>
        <authorList>
            <person name="Arriola M.B."/>
            <person name="Velmurugan N."/>
            <person name="Zhang Y."/>
            <person name="Plunkett M.H."/>
            <person name="Hondzo H."/>
            <person name="Barney B.M."/>
        </authorList>
    </citation>
    <scope>NUCLEOTIDE SEQUENCE [LARGE SCALE GENOMIC DNA]</scope>
    <source>
        <strain evidence="4 5">SAG 241.80</strain>
    </source>
</reference>
<dbReference type="InterPro" id="IPR005069">
    <property type="entry name" value="Nucl-diP-sugar_transferase"/>
</dbReference>
<comment type="caution">
    <text evidence="4">The sequence shown here is derived from an EMBL/GenBank/DDBJ whole genome shotgun (WGS) entry which is preliminary data.</text>
</comment>
<dbReference type="InterPro" id="IPR044290">
    <property type="entry name" value="RRA1/2/3"/>
</dbReference>
<dbReference type="InterPro" id="IPR029044">
    <property type="entry name" value="Nucleotide-diphossugar_trans"/>
</dbReference>
<keyword evidence="2" id="KW-0735">Signal-anchor</keyword>
<gene>
    <name evidence="4" type="ORF">C2E20_4813</name>
</gene>
<evidence type="ECO:0000259" key="3">
    <source>
        <dbReference type="Pfam" id="PF03407"/>
    </source>
</evidence>
<sequence>MVRLSTLADDDSTGKGKASLLKHRSAVLSGALLVGMCLGVIVSEKVYLATQEDSLPDGALAAVRSRKLEVGSGGDVAATLAVGGVSGGVEAIPRSTGKPRSDLETLLRKVAPQGEVMIAISNINLVHEQSLTQWIDCVQRISNLTNYLVVAIDADLAAYCEQHNVPYYHRPVVIPDTQKDTGSNHAISAMKYEIIREFLELGWNVLLSDVDIVTLQNPFEHLYRDSDVEGMTDGFDEQTAYGEIYGMDDPTMGWSRYAQGTRHMAFNSGLFYIRANARTVDLLTRIADKLGKQKEWDQSVWNEFIFFLSHGDYKSPQVLFKTVRHLPKDQQPKPVMVHCNYHPLSIMEGGEGGGGPGRQRKRYMCWLLPPPAPVSHSEKTERMRSIIEHYIKGDEHALDRWPGGSEPGTR</sequence>
<evidence type="ECO:0000313" key="4">
    <source>
        <dbReference type="EMBL" id="PSC71894.1"/>
    </source>
</evidence>
<dbReference type="STRING" id="554055.A0A2P6VCT3"/>
<keyword evidence="2" id="KW-0328">Glycosyltransferase</keyword>
<dbReference type="AlphaFoldDB" id="A0A2P6VCT3"/>
<keyword evidence="2" id="KW-0808">Transferase</keyword>
<dbReference type="GO" id="GO:0071555">
    <property type="term" value="P:cell wall organization"/>
    <property type="evidence" value="ECO:0007669"/>
    <property type="project" value="UniProtKB-KW"/>
</dbReference>
<protein>
    <recommendedName>
        <fullName evidence="2">Glycosyltransferase</fullName>
        <ecNumber evidence="2">2.4.2.-</ecNumber>
    </recommendedName>
</protein>
<dbReference type="GO" id="GO:0080147">
    <property type="term" value="P:root hair cell development"/>
    <property type="evidence" value="ECO:0007669"/>
    <property type="project" value="InterPro"/>
</dbReference>
<dbReference type="Pfam" id="PF03407">
    <property type="entry name" value="Nucleotid_trans"/>
    <property type="match status" value="1"/>
</dbReference>
<dbReference type="Proteomes" id="UP000239649">
    <property type="component" value="Unassembled WGS sequence"/>
</dbReference>
<dbReference type="PANTHER" id="PTHR46581">
    <property type="entry name" value="ARABINOSYLTRANSFERASE RRA3"/>
    <property type="match status" value="1"/>
</dbReference>
<name>A0A2P6VCT3_9CHLO</name>
<keyword evidence="2" id="KW-0961">Cell wall biogenesis/degradation</keyword>
<keyword evidence="5" id="KW-1185">Reference proteome</keyword>
<evidence type="ECO:0000313" key="5">
    <source>
        <dbReference type="Proteomes" id="UP000239649"/>
    </source>
</evidence>
<comment type="similarity">
    <text evidence="1 2">Belongs to the glycosyltransferase 77 family.</text>
</comment>
<accession>A0A2P6VCT3</accession>
<dbReference type="PANTHER" id="PTHR46581:SF3">
    <property type="entry name" value="ARABINOSYLTRANSFERASE RRA3"/>
    <property type="match status" value="1"/>
</dbReference>
<dbReference type="EC" id="2.4.2.-" evidence="2"/>
<keyword evidence="2" id="KW-0333">Golgi apparatus</keyword>
<dbReference type="SUPFAM" id="SSF53448">
    <property type="entry name" value="Nucleotide-diphospho-sugar transferases"/>
    <property type="match status" value="1"/>
</dbReference>
<feature type="domain" description="Nucleotide-diphospho-sugar transferase" evidence="3">
    <location>
        <begin position="143"/>
        <end position="342"/>
    </location>
</feature>
<evidence type="ECO:0000256" key="1">
    <source>
        <dbReference type="ARBA" id="ARBA00007033"/>
    </source>
</evidence>
<proteinExistence type="inferred from homology"/>
<organism evidence="4 5">
    <name type="scientific">Micractinium conductrix</name>
    <dbReference type="NCBI Taxonomy" id="554055"/>
    <lineage>
        <taxon>Eukaryota</taxon>
        <taxon>Viridiplantae</taxon>
        <taxon>Chlorophyta</taxon>
        <taxon>core chlorophytes</taxon>
        <taxon>Trebouxiophyceae</taxon>
        <taxon>Chlorellales</taxon>
        <taxon>Chlorellaceae</taxon>
        <taxon>Chlorella clade</taxon>
        <taxon>Micractinium</taxon>
    </lineage>
</organism>
<evidence type="ECO:0000256" key="2">
    <source>
        <dbReference type="RuleBase" id="RU363055"/>
    </source>
</evidence>
<dbReference type="GO" id="GO:0016757">
    <property type="term" value="F:glycosyltransferase activity"/>
    <property type="evidence" value="ECO:0007669"/>
    <property type="project" value="UniProtKB-KW"/>
</dbReference>
<comment type="subcellular location">
    <subcellularLocation>
        <location evidence="2">Golgi apparatus membrane</location>
        <topology evidence="2">Single-pass type II membrane protein</topology>
    </subcellularLocation>
</comment>
<dbReference type="OrthoDB" id="540503at2759"/>
<dbReference type="Gene3D" id="3.90.550.10">
    <property type="entry name" value="Spore Coat Polysaccharide Biosynthesis Protein SpsA, Chain A"/>
    <property type="match status" value="1"/>
</dbReference>
<dbReference type="GO" id="GO:0000139">
    <property type="term" value="C:Golgi membrane"/>
    <property type="evidence" value="ECO:0007669"/>
    <property type="project" value="UniProtKB-SubCell"/>
</dbReference>
<keyword evidence="2" id="KW-0812">Transmembrane</keyword>
<dbReference type="EMBL" id="LHPF02000012">
    <property type="protein sequence ID" value="PSC71894.1"/>
    <property type="molecule type" value="Genomic_DNA"/>
</dbReference>